<dbReference type="AlphaFoldDB" id="X1UYS4"/>
<feature type="domain" description="Protein CR006 P-loop" evidence="1">
    <location>
        <begin position="1"/>
        <end position="267"/>
    </location>
</feature>
<accession>X1UYS4</accession>
<protein>
    <recommendedName>
        <fullName evidence="1">Protein CR006 P-loop domain-containing protein</fullName>
    </recommendedName>
</protein>
<feature type="non-terminal residue" evidence="2">
    <location>
        <position position="1"/>
    </location>
</feature>
<dbReference type="InterPro" id="IPR026866">
    <property type="entry name" value="CR006_AAA"/>
</dbReference>
<dbReference type="Gene3D" id="3.40.50.300">
    <property type="entry name" value="P-loop containing nucleotide triphosphate hydrolases"/>
    <property type="match status" value="1"/>
</dbReference>
<dbReference type="Pfam" id="PF13166">
    <property type="entry name" value="AAA_13"/>
    <property type="match status" value="1"/>
</dbReference>
<comment type="caution">
    <text evidence="2">The sequence shown here is derived from an EMBL/GenBank/DDBJ whole genome shotgun (WGS) entry which is preliminary data.</text>
</comment>
<reference evidence="2" key="1">
    <citation type="journal article" date="2014" name="Front. Microbiol.">
        <title>High frequency of phylogenetically diverse reductive dehalogenase-homologous genes in deep subseafloor sedimentary metagenomes.</title>
        <authorList>
            <person name="Kawai M."/>
            <person name="Futagami T."/>
            <person name="Toyoda A."/>
            <person name="Takaki Y."/>
            <person name="Nishi S."/>
            <person name="Hori S."/>
            <person name="Arai W."/>
            <person name="Tsubouchi T."/>
            <person name="Morono Y."/>
            <person name="Uchiyama I."/>
            <person name="Ito T."/>
            <person name="Fujiyama A."/>
            <person name="Inagaki F."/>
            <person name="Takami H."/>
        </authorList>
    </citation>
    <scope>NUCLEOTIDE SEQUENCE</scope>
    <source>
        <strain evidence="2">Expedition CK06-06</strain>
    </source>
</reference>
<dbReference type="InterPro" id="IPR027417">
    <property type="entry name" value="P-loop_NTPase"/>
</dbReference>
<evidence type="ECO:0000313" key="2">
    <source>
        <dbReference type="EMBL" id="GAI97509.1"/>
    </source>
</evidence>
<organism evidence="2">
    <name type="scientific">marine sediment metagenome</name>
    <dbReference type="NCBI Taxonomy" id="412755"/>
    <lineage>
        <taxon>unclassified sequences</taxon>
        <taxon>metagenomes</taxon>
        <taxon>ecological metagenomes</taxon>
    </lineage>
</organism>
<proteinExistence type="predicted"/>
<sequence>LKEFFGREEIQLELDVSKKGYIIRREGKPASNLSEGEKTAIAFSYFIVKVQEKEFRIKEGIIFIDDPISSFDSNFIYHCFSVIKNNFKEAGQLFITTHNFELFNLVKRWFLRKDKKVEIYNKDKKGSKKKIVPCEFHMIENFIKDNKRHAQLKQLEKTLLKFKSEYHFLFARLNDFVNDSSPKYADFYTIGNIARRFLEIFTNFKIPTTGDLASKIGQLDTKKISEIEKDKVYKLIQEFSHGSDPTSTIEHKDKTESHEAIKVLLNIV</sequence>
<name>X1UYS4_9ZZZZ</name>
<dbReference type="SUPFAM" id="SSF52540">
    <property type="entry name" value="P-loop containing nucleoside triphosphate hydrolases"/>
    <property type="match status" value="1"/>
</dbReference>
<evidence type="ECO:0000259" key="1">
    <source>
        <dbReference type="Pfam" id="PF13166"/>
    </source>
</evidence>
<dbReference type="EMBL" id="BARW01022267">
    <property type="protein sequence ID" value="GAI97509.1"/>
    <property type="molecule type" value="Genomic_DNA"/>
</dbReference>
<gene>
    <name evidence="2" type="ORF">S12H4_37221</name>
</gene>
<feature type="non-terminal residue" evidence="2">
    <location>
        <position position="268"/>
    </location>
</feature>